<evidence type="ECO:0000256" key="1">
    <source>
        <dbReference type="SAM" id="MobiDB-lite"/>
    </source>
</evidence>
<feature type="region of interest" description="Disordered" evidence="1">
    <location>
        <begin position="1"/>
        <end position="85"/>
    </location>
</feature>
<evidence type="ECO:0000313" key="2">
    <source>
        <dbReference type="EMBL" id="OCL08184.1"/>
    </source>
</evidence>
<feature type="compositionally biased region" description="Polar residues" evidence="1">
    <location>
        <begin position="75"/>
        <end position="85"/>
    </location>
</feature>
<reference evidence="2 3" key="1">
    <citation type="journal article" date="2016" name="Nat. Commun.">
        <title>Ectomycorrhizal ecology is imprinted in the genome of the dominant symbiotic fungus Cenococcum geophilum.</title>
        <authorList>
            <consortium name="DOE Joint Genome Institute"/>
            <person name="Peter M."/>
            <person name="Kohler A."/>
            <person name="Ohm R.A."/>
            <person name="Kuo A."/>
            <person name="Krutzmann J."/>
            <person name="Morin E."/>
            <person name="Arend M."/>
            <person name="Barry K.W."/>
            <person name="Binder M."/>
            <person name="Choi C."/>
            <person name="Clum A."/>
            <person name="Copeland A."/>
            <person name="Grisel N."/>
            <person name="Haridas S."/>
            <person name="Kipfer T."/>
            <person name="LaButti K."/>
            <person name="Lindquist E."/>
            <person name="Lipzen A."/>
            <person name="Maire R."/>
            <person name="Meier B."/>
            <person name="Mihaltcheva S."/>
            <person name="Molinier V."/>
            <person name="Murat C."/>
            <person name="Poggeler S."/>
            <person name="Quandt C.A."/>
            <person name="Sperisen C."/>
            <person name="Tritt A."/>
            <person name="Tisserant E."/>
            <person name="Crous P.W."/>
            <person name="Henrissat B."/>
            <person name="Nehls U."/>
            <person name="Egli S."/>
            <person name="Spatafora J.W."/>
            <person name="Grigoriev I.V."/>
            <person name="Martin F.M."/>
        </authorList>
    </citation>
    <scope>NUCLEOTIDE SEQUENCE [LARGE SCALE GENOMIC DNA]</scope>
    <source>
        <strain evidence="2 3">CBS 207.34</strain>
    </source>
</reference>
<sequence>MSRTIRAEGSANSTSRTHSSRASRRRPYRYRRSPTPFYPPRAILPEPPSTQRRLGPHPPRSRLFTPPIPHRSHHSASQPLPTDGSQTRELTVEMPIHATGPTEPALTSVDIRNNFIAYHRTLEKLSPLSLTVEAYRERIIYNLVQIYCLISDIESLIDIIEEDMDNSQSLPVRS</sequence>
<keyword evidence="3" id="KW-1185">Reference proteome</keyword>
<protein>
    <submittedName>
        <fullName evidence="2">Uncharacterized protein</fullName>
    </submittedName>
</protein>
<gene>
    <name evidence="2" type="ORF">AOQ84DRAFT_45881</name>
</gene>
<proteinExistence type="predicted"/>
<evidence type="ECO:0000313" key="3">
    <source>
        <dbReference type="Proteomes" id="UP000250140"/>
    </source>
</evidence>
<feature type="compositionally biased region" description="Basic residues" evidence="1">
    <location>
        <begin position="18"/>
        <end position="32"/>
    </location>
</feature>
<accession>A0A8E2F0G1</accession>
<dbReference type="AlphaFoldDB" id="A0A8E2F0G1"/>
<dbReference type="Proteomes" id="UP000250140">
    <property type="component" value="Unassembled WGS sequence"/>
</dbReference>
<organism evidence="2 3">
    <name type="scientific">Glonium stellatum</name>
    <dbReference type="NCBI Taxonomy" id="574774"/>
    <lineage>
        <taxon>Eukaryota</taxon>
        <taxon>Fungi</taxon>
        <taxon>Dikarya</taxon>
        <taxon>Ascomycota</taxon>
        <taxon>Pezizomycotina</taxon>
        <taxon>Dothideomycetes</taxon>
        <taxon>Pleosporomycetidae</taxon>
        <taxon>Gloniales</taxon>
        <taxon>Gloniaceae</taxon>
        <taxon>Glonium</taxon>
    </lineage>
</organism>
<name>A0A8E2F0G1_9PEZI</name>
<dbReference type="EMBL" id="KV749701">
    <property type="protein sequence ID" value="OCL08184.1"/>
    <property type="molecule type" value="Genomic_DNA"/>
</dbReference>